<dbReference type="EMBL" id="RHIB01000001">
    <property type="protein sequence ID" value="RNA70586.1"/>
    <property type="molecule type" value="Genomic_DNA"/>
</dbReference>
<keyword evidence="5 6" id="KW-0804">Transcription</keyword>
<dbReference type="AlphaFoldDB" id="A0A3M7TYC3"/>
<dbReference type="NCBIfam" id="TIGR02895">
    <property type="entry name" value="spore_sigI"/>
    <property type="match status" value="1"/>
</dbReference>
<evidence type="ECO:0000256" key="2">
    <source>
        <dbReference type="ARBA" id="ARBA00023015"/>
    </source>
</evidence>
<dbReference type="InterPro" id="IPR014244">
    <property type="entry name" value="RNA_pol_sigma-I"/>
</dbReference>
<organism evidence="8 9">
    <name type="scientific">Alteribacter keqinensis</name>
    <dbReference type="NCBI Taxonomy" id="2483800"/>
    <lineage>
        <taxon>Bacteria</taxon>
        <taxon>Bacillati</taxon>
        <taxon>Bacillota</taxon>
        <taxon>Bacilli</taxon>
        <taxon>Bacillales</taxon>
        <taxon>Bacillaceae</taxon>
        <taxon>Alteribacter</taxon>
    </lineage>
</organism>
<keyword evidence="3 6" id="KW-0731">Sigma factor</keyword>
<evidence type="ECO:0000313" key="8">
    <source>
        <dbReference type="EMBL" id="RNA70586.1"/>
    </source>
</evidence>
<sequence>MEIQRGNVRLENDLIEQYIPFIRKTTAKVCKRYINTSEDDEYSIALIAFNEAIHQYSPDKGSSFLSFASLVIRRRVIDFIRQEQRRKIPLSIDYHDDDNENMENVAEIHASFHEYHEKQEREYRREEILHLNEQLKAFKISLSDVAKQCPKHQDARENMVKIAKTVVEIEGLRSTLMTKKRLPIKELTKHITMSRKTIERNRKYIIAVSLVLMEDYRYLKDYLKEWLG</sequence>
<evidence type="ECO:0000256" key="3">
    <source>
        <dbReference type="ARBA" id="ARBA00023082"/>
    </source>
</evidence>
<dbReference type="Gene3D" id="1.10.1740.10">
    <property type="match status" value="1"/>
</dbReference>
<dbReference type="InterPro" id="IPR007627">
    <property type="entry name" value="RNA_pol_sigma70_r2"/>
</dbReference>
<comment type="subunit">
    <text evidence="6">Interacts with RsgI.</text>
</comment>
<comment type="subcellular location">
    <subcellularLocation>
        <location evidence="6">Cytoplasm</location>
    </subcellularLocation>
</comment>
<dbReference type="RefSeq" id="WP_122898531.1">
    <property type="nucleotide sequence ID" value="NZ_RHIB01000001.1"/>
</dbReference>
<proteinExistence type="inferred from homology"/>
<dbReference type="NCBIfam" id="TIGR02937">
    <property type="entry name" value="sigma70-ECF"/>
    <property type="match status" value="1"/>
</dbReference>
<dbReference type="SUPFAM" id="SSF88946">
    <property type="entry name" value="Sigma2 domain of RNA polymerase sigma factors"/>
    <property type="match status" value="1"/>
</dbReference>
<dbReference type="GO" id="GO:0006352">
    <property type="term" value="P:DNA-templated transcription initiation"/>
    <property type="evidence" value="ECO:0007669"/>
    <property type="project" value="UniProtKB-UniRule"/>
</dbReference>
<comment type="function">
    <text evidence="6">Sigma factors are initiation factors that promote the attachment of RNA polymerase to specific initiation sites and are then released.</text>
</comment>
<evidence type="ECO:0000259" key="7">
    <source>
        <dbReference type="Pfam" id="PF04542"/>
    </source>
</evidence>
<dbReference type="GO" id="GO:0003677">
    <property type="term" value="F:DNA binding"/>
    <property type="evidence" value="ECO:0007669"/>
    <property type="project" value="UniProtKB-UniRule"/>
</dbReference>
<evidence type="ECO:0000256" key="1">
    <source>
        <dbReference type="ARBA" id="ARBA00022490"/>
    </source>
</evidence>
<keyword evidence="4 6" id="KW-0238">DNA-binding</keyword>
<feature type="DNA-binding region" description="H-T-H motif" evidence="6">
    <location>
        <begin position="184"/>
        <end position="203"/>
    </location>
</feature>
<evidence type="ECO:0000256" key="4">
    <source>
        <dbReference type="ARBA" id="ARBA00023125"/>
    </source>
</evidence>
<comment type="similarity">
    <text evidence="6">Belongs to the sigma-70 factor family. SigI subfamily.</text>
</comment>
<reference evidence="8 9" key="1">
    <citation type="submission" date="2018-10" db="EMBL/GenBank/DDBJ databases">
        <title>Bacillus Keqinensis sp. nov., a moderately halophilic bacterium isolated from a saline-alkaline lake.</title>
        <authorList>
            <person name="Wang H."/>
        </authorList>
    </citation>
    <scope>NUCLEOTIDE SEQUENCE [LARGE SCALE GENOMIC DNA]</scope>
    <source>
        <strain evidence="8 9">KQ-3</strain>
    </source>
</reference>
<evidence type="ECO:0000256" key="6">
    <source>
        <dbReference type="HAMAP-Rule" id="MF_02064"/>
    </source>
</evidence>
<dbReference type="PANTHER" id="PTHR30385">
    <property type="entry name" value="SIGMA FACTOR F FLAGELLAR"/>
    <property type="match status" value="1"/>
</dbReference>
<gene>
    <name evidence="6 8" type="primary">sigI</name>
    <name evidence="8" type="ORF">EBO34_04445</name>
</gene>
<evidence type="ECO:0000256" key="5">
    <source>
        <dbReference type="ARBA" id="ARBA00023163"/>
    </source>
</evidence>
<keyword evidence="2 6" id="KW-0805">Transcription regulation</keyword>
<dbReference type="HAMAP" id="MF_02064">
    <property type="entry name" value="Sigma70_SigI"/>
    <property type="match status" value="1"/>
</dbReference>
<dbReference type="GO" id="GO:0016987">
    <property type="term" value="F:sigma factor activity"/>
    <property type="evidence" value="ECO:0007669"/>
    <property type="project" value="UniProtKB-UniRule"/>
</dbReference>
<dbReference type="Proteomes" id="UP000278746">
    <property type="component" value="Unassembled WGS sequence"/>
</dbReference>
<keyword evidence="6" id="KW-0346">Stress response</keyword>
<dbReference type="Pfam" id="PF04542">
    <property type="entry name" value="Sigma70_r2"/>
    <property type="match status" value="1"/>
</dbReference>
<name>A0A3M7TYC3_9BACI</name>
<keyword evidence="9" id="KW-1185">Reference proteome</keyword>
<accession>A0A3M7TYC3</accession>
<protein>
    <recommendedName>
        <fullName evidence="6">RNA polymerase sigma factor SigI</fullName>
    </recommendedName>
</protein>
<dbReference type="PIRSF" id="PIRSF038953">
    <property type="entry name" value="SigI"/>
    <property type="match status" value="1"/>
</dbReference>
<dbReference type="InterPro" id="IPR014284">
    <property type="entry name" value="RNA_pol_sigma-70_dom"/>
</dbReference>
<comment type="caution">
    <text evidence="8">The sequence shown here is derived from an EMBL/GenBank/DDBJ whole genome shotgun (WGS) entry which is preliminary data.</text>
</comment>
<dbReference type="PANTHER" id="PTHR30385:SF6">
    <property type="entry name" value="RNA POLYMERASE SIGMA FACTOR SIGI"/>
    <property type="match status" value="1"/>
</dbReference>
<feature type="short sequence motif" description="Polymerase core binding" evidence="6">
    <location>
        <begin position="40"/>
        <end position="53"/>
    </location>
</feature>
<evidence type="ECO:0000313" key="9">
    <source>
        <dbReference type="Proteomes" id="UP000278746"/>
    </source>
</evidence>
<keyword evidence="1 6" id="KW-0963">Cytoplasm</keyword>
<dbReference type="InterPro" id="IPR013325">
    <property type="entry name" value="RNA_pol_sigma_r2"/>
</dbReference>
<feature type="domain" description="RNA polymerase sigma-70 region 2" evidence="7">
    <location>
        <begin position="14"/>
        <end position="86"/>
    </location>
</feature>
<dbReference type="GO" id="GO:0005737">
    <property type="term" value="C:cytoplasm"/>
    <property type="evidence" value="ECO:0007669"/>
    <property type="project" value="UniProtKB-SubCell"/>
</dbReference>
<dbReference type="OrthoDB" id="3190733at2"/>
<comment type="activity regulation">
    <text evidence="6">Negatively regulated by the anti-sigma-I factor RsgI.</text>
</comment>